<dbReference type="Proteomes" id="UP001138997">
    <property type="component" value="Unassembled WGS sequence"/>
</dbReference>
<dbReference type="Pfam" id="PF07859">
    <property type="entry name" value="Abhydrolase_3"/>
    <property type="match status" value="1"/>
</dbReference>
<evidence type="ECO:0000256" key="1">
    <source>
        <dbReference type="ARBA" id="ARBA00022801"/>
    </source>
</evidence>
<organism evidence="4 5">
    <name type="scientific">Kineosporia babensis</name>
    <dbReference type="NCBI Taxonomy" id="499548"/>
    <lineage>
        <taxon>Bacteria</taxon>
        <taxon>Bacillati</taxon>
        <taxon>Actinomycetota</taxon>
        <taxon>Actinomycetes</taxon>
        <taxon>Kineosporiales</taxon>
        <taxon>Kineosporiaceae</taxon>
        <taxon>Kineosporia</taxon>
    </lineage>
</organism>
<sequence>MAGNVDQPGRLGDPDRNLKTDPRTDVRLARLLGQYGLDQNAQPASFGPDAPREQLLEYVQAAEDGNAQFFDLILDGLDSVPGLQHHTETIVGSDGNEISLYITRPGGVSQDLPALLYLHGGGMVMLKASDPIYVRLADELAATGLIVITPEFRNGAGALGPHPFPAGLDDCAAALDWVHENRSSLGISRLIVAGESGGANLALATTIRAKRTGRLAAVDGVYVLCPFIYGQWGRDEQERREVLPSTVENDGYMNTCHGSSMMAEVYDPGAQHAEDPLCWPYHATVEDLSGLPPHAMSVNELDLLRDEGLAYHRRLLEAGVESSVRTVPGFTHAADLMFRAAIPEEFFATIRSVHRFAVGND</sequence>
<keyword evidence="5" id="KW-1185">Reference proteome</keyword>
<feature type="compositionally biased region" description="Basic and acidic residues" evidence="2">
    <location>
        <begin position="12"/>
        <end position="23"/>
    </location>
</feature>
<protein>
    <submittedName>
        <fullName evidence="4">Alpha/beta hydrolase</fullName>
    </submittedName>
</protein>
<dbReference type="Gene3D" id="3.40.50.1820">
    <property type="entry name" value="alpha/beta hydrolase"/>
    <property type="match status" value="1"/>
</dbReference>
<evidence type="ECO:0000313" key="4">
    <source>
        <dbReference type="EMBL" id="MCD5314344.1"/>
    </source>
</evidence>
<feature type="region of interest" description="Disordered" evidence="2">
    <location>
        <begin position="1"/>
        <end position="23"/>
    </location>
</feature>
<dbReference type="InterPro" id="IPR029058">
    <property type="entry name" value="AB_hydrolase_fold"/>
</dbReference>
<dbReference type="InterPro" id="IPR013094">
    <property type="entry name" value="AB_hydrolase_3"/>
</dbReference>
<dbReference type="InterPro" id="IPR050300">
    <property type="entry name" value="GDXG_lipolytic_enzyme"/>
</dbReference>
<proteinExistence type="predicted"/>
<evidence type="ECO:0000259" key="3">
    <source>
        <dbReference type="Pfam" id="PF07859"/>
    </source>
</evidence>
<keyword evidence="1 4" id="KW-0378">Hydrolase</keyword>
<dbReference type="PANTHER" id="PTHR48081">
    <property type="entry name" value="AB HYDROLASE SUPERFAMILY PROTEIN C4A8.06C"/>
    <property type="match status" value="1"/>
</dbReference>
<name>A0A9X1NIS3_9ACTN</name>
<evidence type="ECO:0000256" key="2">
    <source>
        <dbReference type="SAM" id="MobiDB-lite"/>
    </source>
</evidence>
<dbReference type="GO" id="GO:0016787">
    <property type="term" value="F:hydrolase activity"/>
    <property type="evidence" value="ECO:0007669"/>
    <property type="project" value="UniProtKB-KW"/>
</dbReference>
<comment type="caution">
    <text evidence="4">The sequence shown here is derived from an EMBL/GenBank/DDBJ whole genome shotgun (WGS) entry which is preliminary data.</text>
</comment>
<dbReference type="SUPFAM" id="SSF53474">
    <property type="entry name" value="alpha/beta-Hydrolases"/>
    <property type="match status" value="1"/>
</dbReference>
<accession>A0A9X1NIS3</accession>
<reference evidence="4" key="1">
    <citation type="submission" date="2021-11" db="EMBL/GenBank/DDBJ databases">
        <title>Streptomyces corallinus and Kineosporia corallina sp. nov., two new coral-derived marine actinobacteria.</title>
        <authorList>
            <person name="Buangrab K."/>
            <person name="Sutthacheep M."/>
            <person name="Yeemin T."/>
            <person name="Harunari E."/>
            <person name="Igarashi Y."/>
            <person name="Sripreechasak P."/>
            <person name="Kanchanasin P."/>
            <person name="Tanasupawat S."/>
            <person name="Phongsopitanun W."/>
        </authorList>
    </citation>
    <scope>NUCLEOTIDE SEQUENCE</scope>
    <source>
        <strain evidence="4">JCM 31032</strain>
    </source>
</reference>
<gene>
    <name evidence="4" type="ORF">LR394_25900</name>
</gene>
<dbReference type="RefSeq" id="WP_231446776.1">
    <property type="nucleotide sequence ID" value="NZ_JAJOMB010000016.1"/>
</dbReference>
<dbReference type="PANTHER" id="PTHR48081:SF8">
    <property type="entry name" value="ALPHA_BETA HYDROLASE FOLD-3 DOMAIN-CONTAINING PROTEIN-RELATED"/>
    <property type="match status" value="1"/>
</dbReference>
<dbReference type="EMBL" id="JAJOMB010000016">
    <property type="protein sequence ID" value="MCD5314344.1"/>
    <property type="molecule type" value="Genomic_DNA"/>
</dbReference>
<feature type="domain" description="Alpha/beta hydrolase fold-3" evidence="3">
    <location>
        <begin position="115"/>
        <end position="333"/>
    </location>
</feature>
<evidence type="ECO:0000313" key="5">
    <source>
        <dbReference type="Proteomes" id="UP001138997"/>
    </source>
</evidence>
<dbReference type="AlphaFoldDB" id="A0A9X1NIS3"/>